<evidence type="ECO:0000313" key="1">
    <source>
        <dbReference type="EMBL" id="CAI5782553.1"/>
    </source>
</evidence>
<proteinExistence type="predicted"/>
<name>A0AA35KSS2_9SAUR</name>
<sequence length="114" mass="12725">MFVFSASASASSSASPVVQVEGQDLLHHRTGFWTKTPACCAKSHSQQWVQCSTTVNIIGQHHYSSILSTPECFCFPVKMTGNNCMPAQYPKFHHFTPKVFWVNGVAHGFFSWNQ</sequence>
<accession>A0AA35KSS2</accession>
<gene>
    <name evidence="1" type="ORF">PODLI_1B019370</name>
</gene>
<protein>
    <submittedName>
        <fullName evidence="1">Uncharacterized protein</fullName>
    </submittedName>
</protein>
<dbReference type="AlphaFoldDB" id="A0AA35KSS2"/>
<reference evidence="1" key="1">
    <citation type="submission" date="2022-12" db="EMBL/GenBank/DDBJ databases">
        <authorList>
            <person name="Alioto T."/>
            <person name="Alioto T."/>
            <person name="Gomez Garrido J."/>
        </authorList>
    </citation>
    <scope>NUCLEOTIDE SEQUENCE</scope>
</reference>
<organism evidence="1 2">
    <name type="scientific">Podarcis lilfordi</name>
    <name type="common">Lilford's wall lizard</name>
    <dbReference type="NCBI Taxonomy" id="74358"/>
    <lineage>
        <taxon>Eukaryota</taxon>
        <taxon>Metazoa</taxon>
        <taxon>Chordata</taxon>
        <taxon>Craniata</taxon>
        <taxon>Vertebrata</taxon>
        <taxon>Euteleostomi</taxon>
        <taxon>Lepidosauria</taxon>
        <taxon>Squamata</taxon>
        <taxon>Bifurcata</taxon>
        <taxon>Unidentata</taxon>
        <taxon>Episquamata</taxon>
        <taxon>Laterata</taxon>
        <taxon>Lacertibaenia</taxon>
        <taxon>Lacertidae</taxon>
        <taxon>Podarcis</taxon>
    </lineage>
</organism>
<dbReference type="Proteomes" id="UP001178461">
    <property type="component" value="Chromosome 8"/>
</dbReference>
<dbReference type="EMBL" id="OX395133">
    <property type="protein sequence ID" value="CAI5782553.1"/>
    <property type="molecule type" value="Genomic_DNA"/>
</dbReference>
<evidence type="ECO:0000313" key="2">
    <source>
        <dbReference type="Proteomes" id="UP001178461"/>
    </source>
</evidence>
<keyword evidence="2" id="KW-1185">Reference proteome</keyword>